<dbReference type="Gene3D" id="3.30.530.20">
    <property type="match status" value="1"/>
</dbReference>
<dbReference type="InterPro" id="IPR023393">
    <property type="entry name" value="START-like_dom_sf"/>
</dbReference>
<organism evidence="1 2">
    <name type="scientific">Nocardia amikacinitolerans</name>
    <dbReference type="NCBI Taxonomy" id="756689"/>
    <lineage>
        <taxon>Bacteria</taxon>
        <taxon>Bacillati</taxon>
        <taxon>Actinomycetota</taxon>
        <taxon>Actinomycetes</taxon>
        <taxon>Mycobacteriales</taxon>
        <taxon>Nocardiaceae</taxon>
        <taxon>Nocardia</taxon>
    </lineage>
</organism>
<evidence type="ECO:0000313" key="1">
    <source>
        <dbReference type="EMBL" id="SNY81612.1"/>
    </source>
</evidence>
<keyword evidence="2" id="KW-1185">Reference proteome</keyword>
<dbReference type="Pfam" id="PF10604">
    <property type="entry name" value="Polyketide_cyc2"/>
    <property type="match status" value="1"/>
</dbReference>
<proteinExistence type="predicted"/>
<dbReference type="CDD" id="cd07812">
    <property type="entry name" value="SRPBCC"/>
    <property type="match status" value="1"/>
</dbReference>
<dbReference type="STRING" id="1379680.GCA_001612615_06613"/>
<reference evidence="1 2" key="1">
    <citation type="submission" date="2017-09" db="EMBL/GenBank/DDBJ databases">
        <authorList>
            <person name="Ehlers B."/>
            <person name="Leendertz F.H."/>
        </authorList>
    </citation>
    <scope>NUCLEOTIDE SEQUENCE [LARGE SCALE GENOMIC DNA]</scope>
    <source>
        <strain evidence="1 2">DSM 45537</strain>
    </source>
</reference>
<dbReference type="RefSeq" id="WP_097245576.1">
    <property type="nucleotide sequence ID" value="NZ_JAMTCW010000007.1"/>
</dbReference>
<dbReference type="AlphaFoldDB" id="A0A285L9N1"/>
<protein>
    <submittedName>
        <fullName evidence="1">Polyketide cyclase / dehydrase and lipid transport</fullName>
    </submittedName>
</protein>
<dbReference type="InterPro" id="IPR019587">
    <property type="entry name" value="Polyketide_cyclase/dehydratase"/>
</dbReference>
<dbReference type="EMBL" id="OBEG01000003">
    <property type="protein sequence ID" value="SNY81612.1"/>
    <property type="molecule type" value="Genomic_DNA"/>
</dbReference>
<name>A0A285L9N1_9NOCA</name>
<evidence type="ECO:0000313" key="2">
    <source>
        <dbReference type="Proteomes" id="UP000219565"/>
    </source>
</evidence>
<gene>
    <name evidence="1" type="ORF">SAMN04244553_3214</name>
</gene>
<sequence>MYLLAGAETTVSCSCARAFAYAADLENFADWFPGVLGITAHNDLPFDEPGKQYLETVAVPLRGRRRVLIRVEEASPPRRLVTEGNMPFLLPRMEIDFESTGPETCTIHWRMFSRTDNPAVRLIALPLARRTMRRRADAALRNLARRLDGAA</sequence>
<dbReference type="SUPFAM" id="SSF55961">
    <property type="entry name" value="Bet v1-like"/>
    <property type="match status" value="1"/>
</dbReference>
<dbReference type="OrthoDB" id="4624384at2"/>
<accession>A0A285L9N1</accession>
<dbReference type="Proteomes" id="UP000219565">
    <property type="component" value="Unassembled WGS sequence"/>
</dbReference>